<gene>
    <name evidence="2" type="ORF">E8E13_000465</name>
</gene>
<accession>A0A9P4TC42</accession>
<name>A0A9P4TC42_CURKU</name>
<dbReference type="Proteomes" id="UP000801428">
    <property type="component" value="Unassembled WGS sequence"/>
</dbReference>
<feature type="compositionally biased region" description="Polar residues" evidence="1">
    <location>
        <begin position="182"/>
        <end position="196"/>
    </location>
</feature>
<organism evidence="2 3">
    <name type="scientific">Curvularia kusanoi</name>
    <name type="common">Cochliobolus kusanoi</name>
    <dbReference type="NCBI Taxonomy" id="90978"/>
    <lineage>
        <taxon>Eukaryota</taxon>
        <taxon>Fungi</taxon>
        <taxon>Dikarya</taxon>
        <taxon>Ascomycota</taxon>
        <taxon>Pezizomycotina</taxon>
        <taxon>Dothideomycetes</taxon>
        <taxon>Pleosporomycetidae</taxon>
        <taxon>Pleosporales</taxon>
        <taxon>Pleosporineae</taxon>
        <taxon>Pleosporaceae</taxon>
        <taxon>Curvularia</taxon>
    </lineage>
</organism>
<dbReference type="EMBL" id="SWKU01000015">
    <property type="protein sequence ID" value="KAF3000056.1"/>
    <property type="molecule type" value="Genomic_DNA"/>
</dbReference>
<evidence type="ECO:0000313" key="3">
    <source>
        <dbReference type="Proteomes" id="UP000801428"/>
    </source>
</evidence>
<evidence type="ECO:0000313" key="2">
    <source>
        <dbReference type="EMBL" id="KAF3000056.1"/>
    </source>
</evidence>
<feature type="region of interest" description="Disordered" evidence="1">
    <location>
        <begin position="154"/>
        <end position="196"/>
    </location>
</feature>
<feature type="compositionally biased region" description="Basic and acidic residues" evidence="1">
    <location>
        <begin position="1"/>
        <end position="29"/>
    </location>
</feature>
<keyword evidence="3" id="KW-1185">Reference proteome</keyword>
<proteinExistence type="predicted"/>
<dbReference type="AlphaFoldDB" id="A0A9P4TC42"/>
<reference evidence="2" key="1">
    <citation type="submission" date="2019-04" db="EMBL/GenBank/DDBJ databases">
        <title>Sequencing of skin fungus with MAO and IRED activity.</title>
        <authorList>
            <person name="Marsaioli A.J."/>
            <person name="Bonatto J.M.C."/>
            <person name="Reis Junior O."/>
        </authorList>
    </citation>
    <scope>NUCLEOTIDE SEQUENCE</scope>
    <source>
        <strain evidence="2">30M1</strain>
    </source>
</reference>
<comment type="caution">
    <text evidence="2">The sequence shown here is derived from an EMBL/GenBank/DDBJ whole genome shotgun (WGS) entry which is preliminary data.</text>
</comment>
<evidence type="ECO:0000256" key="1">
    <source>
        <dbReference type="SAM" id="MobiDB-lite"/>
    </source>
</evidence>
<sequence length="213" mass="24008">MSEHSKWRDHTAPTHDHEYMLDSYDHDQPKSASDNLAFCYADKERHHQDNILQQNQSRSFQANSATTIEQARELETPPIFIETPDSLASIRRAARVSMPLGELSASPPPSLEVPPPPPNSPAATAYAYHATLPTSPLLPVLPLLAEAYSRNGRNSLRQRSTSKKALFRYSHTAETKHYGNTRPMSMSSNQGKQTLERTIQLVHRSRRQQRGSL</sequence>
<protein>
    <submittedName>
        <fullName evidence="2">Uncharacterized protein</fullName>
    </submittedName>
</protein>
<feature type="region of interest" description="Disordered" evidence="1">
    <location>
        <begin position="1"/>
        <end position="32"/>
    </location>
</feature>